<accession>D8R5F9</accession>
<gene>
    <name evidence="1" type="ORF">SELMODRAFT_407388</name>
</gene>
<dbReference type="Gramene" id="EFJ32477">
    <property type="protein sequence ID" value="EFJ32477"/>
    <property type="gene ID" value="SELMODRAFT_407388"/>
</dbReference>
<proteinExistence type="predicted"/>
<dbReference type="HOGENOM" id="CLU_1108613_0_0_1"/>
<evidence type="ECO:0000313" key="2">
    <source>
        <dbReference type="Proteomes" id="UP000001514"/>
    </source>
</evidence>
<dbReference type="AlphaFoldDB" id="D8R5F9"/>
<dbReference type="KEGG" id="smo:SELMODRAFT_407388"/>
<name>D8R5F9_SELML</name>
<dbReference type="EMBL" id="GL377572">
    <property type="protein sequence ID" value="EFJ32477.1"/>
    <property type="molecule type" value="Genomic_DNA"/>
</dbReference>
<dbReference type="InParanoid" id="D8R5F9"/>
<protein>
    <submittedName>
        <fullName evidence="1">Uncharacterized protein</fullName>
    </submittedName>
</protein>
<sequence length="251" mass="28762">MDALEMLYHWMLQKISEMYAVVWVRYKWIDESKSTQKATGVLHDGKREILQAGFLQSLCRVSLLRKAYQVELRKLQNKLFLCPRYTAISCDYQFTCTAIPKGLVHTGKKRRLDVHYLQTLYWIAPNEKSGKLTEPSQGRYMASLLSTASRRSFSQRNMKQQSPARTRISALQLLTDGVSRMPMGSASRKWGIPATSLSDWVYGCTKTKTRGIPIVFTPAEEELVVEWIGEKIVAAKVAWDAFSWLVERISS</sequence>
<reference evidence="1 2" key="1">
    <citation type="journal article" date="2011" name="Science">
        <title>The Selaginella genome identifies genetic changes associated with the evolution of vascular plants.</title>
        <authorList>
            <person name="Banks J.A."/>
            <person name="Nishiyama T."/>
            <person name="Hasebe M."/>
            <person name="Bowman J.L."/>
            <person name="Gribskov M."/>
            <person name="dePamphilis C."/>
            <person name="Albert V.A."/>
            <person name="Aono N."/>
            <person name="Aoyama T."/>
            <person name="Ambrose B.A."/>
            <person name="Ashton N.W."/>
            <person name="Axtell M.J."/>
            <person name="Barker E."/>
            <person name="Barker M.S."/>
            <person name="Bennetzen J.L."/>
            <person name="Bonawitz N.D."/>
            <person name="Chapple C."/>
            <person name="Cheng C."/>
            <person name="Correa L.G."/>
            <person name="Dacre M."/>
            <person name="DeBarry J."/>
            <person name="Dreyer I."/>
            <person name="Elias M."/>
            <person name="Engstrom E.M."/>
            <person name="Estelle M."/>
            <person name="Feng L."/>
            <person name="Finet C."/>
            <person name="Floyd S.K."/>
            <person name="Frommer W.B."/>
            <person name="Fujita T."/>
            <person name="Gramzow L."/>
            <person name="Gutensohn M."/>
            <person name="Harholt J."/>
            <person name="Hattori M."/>
            <person name="Heyl A."/>
            <person name="Hirai T."/>
            <person name="Hiwatashi Y."/>
            <person name="Ishikawa M."/>
            <person name="Iwata M."/>
            <person name="Karol K.G."/>
            <person name="Koehler B."/>
            <person name="Kolukisaoglu U."/>
            <person name="Kubo M."/>
            <person name="Kurata T."/>
            <person name="Lalonde S."/>
            <person name="Li K."/>
            <person name="Li Y."/>
            <person name="Litt A."/>
            <person name="Lyons E."/>
            <person name="Manning G."/>
            <person name="Maruyama T."/>
            <person name="Michael T.P."/>
            <person name="Mikami K."/>
            <person name="Miyazaki S."/>
            <person name="Morinaga S."/>
            <person name="Murata T."/>
            <person name="Mueller-Roeber B."/>
            <person name="Nelson D.R."/>
            <person name="Obara M."/>
            <person name="Oguri Y."/>
            <person name="Olmstead R.G."/>
            <person name="Onodera N."/>
            <person name="Petersen B.L."/>
            <person name="Pils B."/>
            <person name="Prigge M."/>
            <person name="Rensing S.A."/>
            <person name="Riano-Pachon D.M."/>
            <person name="Roberts A.W."/>
            <person name="Sato Y."/>
            <person name="Scheller H.V."/>
            <person name="Schulz B."/>
            <person name="Schulz C."/>
            <person name="Shakirov E.V."/>
            <person name="Shibagaki N."/>
            <person name="Shinohara N."/>
            <person name="Shippen D.E."/>
            <person name="Soerensen I."/>
            <person name="Sotooka R."/>
            <person name="Sugimoto N."/>
            <person name="Sugita M."/>
            <person name="Sumikawa N."/>
            <person name="Tanurdzic M."/>
            <person name="Theissen G."/>
            <person name="Ulvskov P."/>
            <person name="Wakazuki S."/>
            <person name="Weng J.K."/>
            <person name="Willats W.W."/>
            <person name="Wipf D."/>
            <person name="Wolf P.G."/>
            <person name="Yang L."/>
            <person name="Zimmer A.D."/>
            <person name="Zhu Q."/>
            <person name="Mitros T."/>
            <person name="Hellsten U."/>
            <person name="Loque D."/>
            <person name="Otillar R."/>
            <person name="Salamov A."/>
            <person name="Schmutz J."/>
            <person name="Shapiro H."/>
            <person name="Lindquist E."/>
            <person name="Lucas S."/>
            <person name="Rokhsar D."/>
            <person name="Grigoriev I.V."/>
        </authorList>
    </citation>
    <scope>NUCLEOTIDE SEQUENCE [LARGE SCALE GENOMIC DNA]</scope>
</reference>
<keyword evidence="2" id="KW-1185">Reference proteome</keyword>
<organism evidence="2">
    <name type="scientific">Selaginella moellendorffii</name>
    <name type="common">Spikemoss</name>
    <dbReference type="NCBI Taxonomy" id="88036"/>
    <lineage>
        <taxon>Eukaryota</taxon>
        <taxon>Viridiplantae</taxon>
        <taxon>Streptophyta</taxon>
        <taxon>Embryophyta</taxon>
        <taxon>Tracheophyta</taxon>
        <taxon>Lycopodiopsida</taxon>
        <taxon>Selaginellales</taxon>
        <taxon>Selaginellaceae</taxon>
        <taxon>Selaginella</taxon>
    </lineage>
</organism>
<evidence type="ECO:0000313" key="1">
    <source>
        <dbReference type="EMBL" id="EFJ32477.1"/>
    </source>
</evidence>
<dbReference type="Proteomes" id="UP000001514">
    <property type="component" value="Unassembled WGS sequence"/>
</dbReference>